<dbReference type="Pfam" id="PF00355">
    <property type="entry name" value="Rieske"/>
    <property type="match status" value="1"/>
</dbReference>
<gene>
    <name evidence="18" type="ORF">DCP75_18680</name>
</gene>
<evidence type="ECO:0000256" key="8">
    <source>
        <dbReference type="ARBA" id="ARBA00023002"/>
    </source>
</evidence>
<dbReference type="InterPro" id="IPR045605">
    <property type="entry name" value="KshA-like_C"/>
</dbReference>
<dbReference type="EC" id="1.14.19.21" evidence="14"/>
<name>A0A3C1KSS7_9GAMM</name>
<dbReference type="InterPro" id="IPR017941">
    <property type="entry name" value="Rieske_2Fe-2S"/>
</dbReference>
<evidence type="ECO:0000256" key="13">
    <source>
        <dbReference type="ARBA" id="ARBA00025729"/>
    </source>
</evidence>
<dbReference type="GO" id="GO:0046872">
    <property type="term" value="F:metal ion binding"/>
    <property type="evidence" value="ECO:0007669"/>
    <property type="project" value="UniProtKB-KW"/>
</dbReference>
<evidence type="ECO:0000256" key="7">
    <source>
        <dbReference type="ARBA" id="ARBA00022989"/>
    </source>
</evidence>
<reference evidence="18 19" key="1">
    <citation type="journal article" date="2018" name="Nat. Biotechnol.">
        <title>A standardized bacterial taxonomy based on genome phylogeny substantially revises the tree of life.</title>
        <authorList>
            <person name="Parks D.H."/>
            <person name="Chuvochina M."/>
            <person name="Waite D.W."/>
            <person name="Rinke C."/>
            <person name="Skarshewski A."/>
            <person name="Chaumeil P.A."/>
            <person name="Hugenholtz P."/>
        </authorList>
    </citation>
    <scope>NUCLEOTIDE SEQUENCE [LARGE SCALE GENOMIC DNA]</scope>
    <source>
        <strain evidence="18">UBA9158</strain>
    </source>
</reference>
<evidence type="ECO:0000256" key="6">
    <source>
        <dbReference type="ARBA" id="ARBA00022723"/>
    </source>
</evidence>
<comment type="pathway">
    <text evidence="12">Steroid hormone biosynthesis; dafachronic acid biosynthesis.</text>
</comment>
<keyword evidence="11" id="KW-0472">Membrane</keyword>
<dbReference type="Pfam" id="PF19298">
    <property type="entry name" value="KshA_C"/>
    <property type="match status" value="1"/>
</dbReference>
<comment type="caution">
    <text evidence="18">The sequence shown here is derived from an EMBL/GenBank/DDBJ whole genome shotgun (WGS) entry which is preliminary data.</text>
</comment>
<accession>A0A3C1KSS7</accession>
<keyword evidence="9" id="KW-0408">Iron</keyword>
<dbReference type="EMBL" id="DMND01000250">
    <property type="protein sequence ID" value="HAN29707.1"/>
    <property type="molecule type" value="Genomic_DNA"/>
</dbReference>
<comment type="subcellular location">
    <subcellularLocation>
        <location evidence="2">Membrane</location>
    </subcellularLocation>
</comment>
<evidence type="ECO:0000256" key="15">
    <source>
        <dbReference type="ARBA" id="ARBA00047853"/>
    </source>
</evidence>
<evidence type="ECO:0000313" key="19">
    <source>
        <dbReference type="Proteomes" id="UP000259273"/>
    </source>
</evidence>
<keyword evidence="4" id="KW-0812">Transmembrane</keyword>
<evidence type="ECO:0000256" key="5">
    <source>
        <dbReference type="ARBA" id="ARBA00022714"/>
    </source>
</evidence>
<proteinExistence type="inferred from homology"/>
<comment type="similarity">
    <text evidence="13">Belongs to the cholesterol 7-desaturase family.</text>
</comment>
<evidence type="ECO:0000256" key="2">
    <source>
        <dbReference type="ARBA" id="ARBA00004370"/>
    </source>
</evidence>
<evidence type="ECO:0000256" key="14">
    <source>
        <dbReference type="ARBA" id="ARBA00026095"/>
    </source>
</evidence>
<evidence type="ECO:0000256" key="16">
    <source>
        <dbReference type="ARBA" id="ARBA00049548"/>
    </source>
</evidence>
<protein>
    <recommendedName>
        <fullName evidence="14">cholesterol 7-desaturase</fullName>
        <ecNumber evidence="14">1.14.19.21</ecNumber>
    </recommendedName>
</protein>
<organism evidence="18 19">
    <name type="scientific">Haliea salexigens</name>
    <dbReference type="NCBI Taxonomy" id="287487"/>
    <lineage>
        <taxon>Bacteria</taxon>
        <taxon>Pseudomonadati</taxon>
        <taxon>Pseudomonadota</taxon>
        <taxon>Gammaproteobacteria</taxon>
        <taxon>Cellvibrionales</taxon>
        <taxon>Halieaceae</taxon>
        <taxon>Haliea</taxon>
    </lineage>
</organism>
<evidence type="ECO:0000256" key="4">
    <source>
        <dbReference type="ARBA" id="ARBA00022692"/>
    </source>
</evidence>
<dbReference type="SUPFAM" id="SSF50022">
    <property type="entry name" value="ISP domain"/>
    <property type="match status" value="1"/>
</dbReference>
<dbReference type="InterPro" id="IPR050584">
    <property type="entry name" value="Cholesterol_7-desaturase"/>
</dbReference>
<dbReference type="GO" id="GO:0016020">
    <property type="term" value="C:membrane"/>
    <property type="evidence" value="ECO:0007669"/>
    <property type="project" value="UniProtKB-SubCell"/>
</dbReference>
<keyword evidence="10" id="KW-0411">Iron-sulfur</keyword>
<dbReference type="GO" id="GO:0051537">
    <property type="term" value="F:2 iron, 2 sulfur cluster binding"/>
    <property type="evidence" value="ECO:0007669"/>
    <property type="project" value="UniProtKB-KW"/>
</dbReference>
<comment type="pathway">
    <text evidence="3">Hormone biosynthesis.</text>
</comment>
<evidence type="ECO:0000313" key="18">
    <source>
        <dbReference type="EMBL" id="HAN29707.1"/>
    </source>
</evidence>
<keyword evidence="7" id="KW-1133">Transmembrane helix</keyword>
<dbReference type="PANTHER" id="PTHR21266:SF32">
    <property type="entry name" value="CHOLESTEROL 7-DESATURASE NVD"/>
    <property type="match status" value="1"/>
</dbReference>
<feature type="domain" description="Rieske" evidence="17">
    <location>
        <begin position="14"/>
        <end position="129"/>
    </location>
</feature>
<evidence type="ECO:0000256" key="12">
    <source>
        <dbReference type="ARBA" id="ARBA00025712"/>
    </source>
</evidence>
<dbReference type="SUPFAM" id="SSF55961">
    <property type="entry name" value="Bet v1-like"/>
    <property type="match status" value="1"/>
</dbReference>
<dbReference type="GO" id="GO:0005737">
    <property type="term" value="C:cytoplasm"/>
    <property type="evidence" value="ECO:0007669"/>
    <property type="project" value="TreeGrafter"/>
</dbReference>
<dbReference type="GO" id="GO:0008203">
    <property type="term" value="P:cholesterol metabolic process"/>
    <property type="evidence" value="ECO:0007669"/>
    <property type="project" value="InterPro"/>
</dbReference>
<evidence type="ECO:0000256" key="11">
    <source>
        <dbReference type="ARBA" id="ARBA00023136"/>
    </source>
</evidence>
<comment type="cofactor">
    <cofactor evidence="1">
        <name>Fe cation</name>
        <dbReference type="ChEBI" id="CHEBI:24875"/>
    </cofactor>
</comment>
<dbReference type="PROSITE" id="PS51296">
    <property type="entry name" value="RIESKE"/>
    <property type="match status" value="1"/>
</dbReference>
<keyword evidence="6" id="KW-0479">Metal-binding</keyword>
<evidence type="ECO:0000259" key="17">
    <source>
        <dbReference type="PROSITE" id="PS51296"/>
    </source>
</evidence>
<dbReference type="CDD" id="cd03469">
    <property type="entry name" value="Rieske_RO_Alpha_N"/>
    <property type="match status" value="1"/>
</dbReference>
<dbReference type="InterPro" id="IPR036922">
    <property type="entry name" value="Rieske_2Fe-2S_sf"/>
</dbReference>
<comment type="catalytic activity">
    <reaction evidence="16">
        <text>cholesterol + NADPH + O2 + H(+) = 7-dehydrocholesterol + NADP(+) + 2 H2O</text>
        <dbReference type="Rhea" id="RHEA:45024"/>
        <dbReference type="ChEBI" id="CHEBI:15377"/>
        <dbReference type="ChEBI" id="CHEBI:15378"/>
        <dbReference type="ChEBI" id="CHEBI:15379"/>
        <dbReference type="ChEBI" id="CHEBI:16113"/>
        <dbReference type="ChEBI" id="CHEBI:17759"/>
        <dbReference type="ChEBI" id="CHEBI:57783"/>
        <dbReference type="ChEBI" id="CHEBI:58349"/>
        <dbReference type="EC" id="1.14.19.21"/>
    </reaction>
    <physiologicalReaction direction="left-to-right" evidence="16">
        <dbReference type="Rhea" id="RHEA:45025"/>
    </physiologicalReaction>
</comment>
<dbReference type="Proteomes" id="UP000259273">
    <property type="component" value="Unassembled WGS sequence"/>
</dbReference>
<evidence type="ECO:0000256" key="1">
    <source>
        <dbReference type="ARBA" id="ARBA00001962"/>
    </source>
</evidence>
<keyword evidence="5" id="KW-0001">2Fe-2S</keyword>
<evidence type="ECO:0000256" key="10">
    <source>
        <dbReference type="ARBA" id="ARBA00023014"/>
    </source>
</evidence>
<sequence length="329" mass="36922">MPKPRPPMPVPFGWFVVSYSDELAVGQSRPVLYFGREMVLFRTESGRPVLLDAYCPHLGAHLGYGINESSGQGGRIEGESIVCPFHAWKFDAAGYCTDVPYAKNMPPKVVGKQCLESYPVVEDNQVIYAWYHPEGNAPMWDVESFEEANSADWAPLQRFEWTIKTACQEMAENGADSAHFRYVHQTATFPETELTYEQHYSLGIQKADMQTPRGMVKGSITSKNIGPGQGFTRFEGIASTFLMGNVTPIDDETVHVRFAFTQPLVDGEVKTGGVNAAIIRDICKQLDEDKPIWENKMFRSQPVLCDGDGPIARFRKWYSQFYAESFANA</sequence>
<keyword evidence="8" id="KW-0560">Oxidoreductase</keyword>
<dbReference type="STRING" id="1121937.GCA_000423125_01629"/>
<dbReference type="Gene3D" id="3.90.380.10">
    <property type="entry name" value="Naphthalene 1,2-dioxygenase Alpha Subunit, Chain A, domain 1"/>
    <property type="match status" value="1"/>
</dbReference>
<evidence type="ECO:0000256" key="9">
    <source>
        <dbReference type="ARBA" id="ARBA00023004"/>
    </source>
</evidence>
<dbReference type="GO" id="GO:0170056">
    <property type="term" value="F:cholesterol 7-desaturase [NAD(P)H] activity"/>
    <property type="evidence" value="ECO:0007669"/>
    <property type="project" value="UniProtKB-EC"/>
</dbReference>
<evidence type="ECO:0000256" key="3">
    <source>
        <dbReference type="ARBA" id="ARBA00004972"/>
    </source>
</evidence>
<dbReference type="Gene3D" id="2.102.10.10">
    <property type="entry name" value="Rieske [2Fe-2S] iron-sulphur domain"/>
    <property type="match status" value="1"/>
</dbReference>
<comment type="catalytic activity">
    <reaction evidence="15">
        <text>cholesterol + NADH + O2 + H(+) = 7-dehydrocholesterol + NAD(+) + 2 H2O</text>
        <dbReference type="Rhea" id="RHEA:51644"/>
        <dbReference type="ChEBI" id="CHEBI:15377"/>
        <dbReference type="ChEBI" id="CHEBI:15378"/>
        <dbReference type="ChEBI" id="CHEBI:15379"/>
        <dbReference type="ChEBI" id="CHEBI:16113"/>
        <dbReference type="ChEBI" id="CHEBI:17759"/>
        <dbReference type="ChEBI" id="CHEBI:57540"/>
        <dbReference type="ChEBI" id="CHEBI:57945"/>
        <dbReference type="EC" id="1.14.19.21"/>
    </reaction>
    <physiologicalReaction direction="left-to-right" evidence="15">
        <dbReference type="Rhea" id="RHEA:51645"/>
    </physiologicalReaction>
</comment>
<dbReference type="AlphaFoldDB" id="A0A3C1KSS7"/>
<dbReference type="PANTHER" id="PTHR21266">
    <property type="entry name" value="IRON-SULFUR DOMAIN CONTAINING PROTEIN"/>
    <property type="match status" value="1"/>
</dbReference>